<evidence type="ECO:0000259" key="9">
    <source>
        <dbReference type="Pfam" id="PF10374"/>
    </source>
</evidence>
<dbReference type="AlphaFoldDB" id="A0A2G8LJY6"/>
<dbReference type="GO" id="GO:0000184">
    <property type="term" value="P:nuclear-transcribed mRNA catabolic process, nonsense-mediated decay"/>
    <property type="evidence" value="ECO:0007669"/>
    <property type="project" value="UniProtKB-KW"/>
</dbReference>
<dbReference type="InterPro" id="IPR002716">
    <property type="entry name" value="PIN_dom"/>
</dbReference>
<feature type="compositionally biased region" description="Basic residues" evidence="7">
    <location>
        <begin position="79"/>
        <end position="88"/>
    </location>
</feature>
<dbReference type="PANTHER" id="PTHR15696:SF0">
    <property type="entry name" value="TELOMERASE-BINDING PROTEIN EST1A"/>
    <property type="match status" value="1"/>
</dbReference>
<feature type="region of interest" description="Disordered" evidence="7">
    <location>
        <begin position="1"/>
        <end position="389"/>
    </location>
</feature>
<dbReference type="STRING" id="307972.A0A2G8LJY6"/>
<dbReference type="Pfam" id="PF10374">
    <property type="entry name" value="EST1"/>
    <property type="match status" value="1"/>
</dbReference>
<evidence type="ECO:0000256" key="3">
    <source>
        <dbReference type="ARBA" id="ARBA00022490"/>
    </source>
</evidence>
<keyword evidence="3" id="KW-0963">Cytoplasm</keyword>
<dbReference type="GO" id="GO:0042162">
    <property type="term" value="F:telomeric DNA binding"/>
    <property type="evidence" value="ECO:0007669"/>
    <property type="project" value="TreeGrafter"/>
</dbReference>
<evidence type="ECO:0000256" key="1">
    <source>
        <dbReference type="ARBA" id="ARBA00004123"/>
    </source>
</evidence>
<dbReference type="PANTHER" id="PTHR15696">
    <property type="entry name" value="SMG-7 SUPPRESSOR WITH MORPHOLOGICAL EFFECT ON GENITALIA PROTEIN 7"/>
    <property type="match status" value="1"/>
</dbReference>
<feature type="domain" description="DNA/RNA-binding" evidence="8">
    <location>
        <begin position="809"/>
        <end position="943"/>
    </location>
</feature>
<dbReference type="InterPro" id="IPR019458">
    <property type="entry name" value="Est1-like_N"/>
</dbReference>
<dbReference type="InterPro" id="IPR029060">
    <property type="entry name" value="PIN-like_dom_sf"/>
</dbReference>
<keyword evidence="12" id="KW-1185">Reference proteome</keyword>
<dbReference type="InterPro" id="IPR011990">
    <property type="entry name" value="TPR-like_helical_dom_sf"/>
</dbReference>
<feature type="compositionally biased region" description="Polar residues" evidence="7">
    <location>
        <begin position="402"/>
        <end position="413"/>
    </location>
</feature>
<dbReference type="Pfam" id="PF13638">
    <property type="entry name" value="PIN_4"/>
    <property type="match status" value="1"/>
</dbReference>
<evidence type="ECO:0000256" key="7">
    <source>
        <dbReference type="SAM" id="MobiDB-lite"/>
    </source>
</evidence>
<feature type="domain" description="Telomerase activating protein Est1-like N-terminal" evidence="9">
    <location>
        <begin position="518"/>
        <end position="616"/>
    </location>
</feature>
<dbReference type="GO" id="GO:0005737">
    <property type="term" value="C:cytoplasm"/>
    <property type="evidence" value="ECO:0007669"/>
    <property type="project" value="UniProtKB-SubCell"/>
</dbReference>
<evidence type="ECO:0000313" key="11">
    <source>
        <dbReference type="EMBL" id="PIK60561.1"/>
    </source>
</evidence>
<dbReference type="SUPFAM" id="SSF48452">
    <property type="entry name" value="TPR-like"/>
    <property type="match status" value="1"/>
</dbReference>
<feature type="region of interest" description="Disordered" evidence="7">
    <location>
        <begin position="702"/>
        <end position="764"/>
    </location>
</feature>
<dbReference type="Pfam" id="PF10373">
    <property type="entry name" value="EST1_DNA_bind"/>
    <property type="match status" value="2"/>
</dbReference>
<feature type="compositionally biased region" description="Acidic residues" evidence="7">
    <location>
        <begin position="746"/>
        <end position="758"/>
    </location>
</feature>
<dbReference type="GO" id="GO:0070034">
    <property type="term" value="F:telomerase RNA binding"/>
    <property type="evidence" value="ECO:0007669"/>
    <property type="project" value="TreeGrafter"/>
</dbReference>
<dbReference type="OrthoDB" id="2017974at2759"/>
<feature type="domain" description="DNA/RNA-binding" evidence="8">
    <location>
        <begin position="625"/>
        <end position="791"/>
    </location>
</feature>
<protein>
    <submittedName>
        <fullName evidence="11">Putative telomerase-binding protein EST1A isoform X2</fullName>
    </submittedName>
</protein>
<dbReference type="GO" id="GO:0005697">
    <property type="term" value="C:telomerase holoenzyme complex"/>
    <property type="evidence" value="ECO:0007669"/>
    <property type="project" value="TreeGrafter"/>
</dbReference>
<feature type="compositionally biased region" description="Basic and acidic residues" evidence="7">
    <location>
        <begin position="261"/>
        <end position="293"/>
    </location>
</feature>
<proteinExistence type="predicted"/>
<organism evidence="11 12">
    <name type="scientific">Stichopus japonicus</name>
    <name type="common">Sea cucumber</name>
    <dbReference type="NCBI Taxonomy" id="307972"/>
    <lineage>
        <taxon>Eukaryota</taxon>
        <taxon>Metazoa</taxon>
        <taxon>Echinodermata</taxon>
        <taxon>Eleutherozoa</taxon>
        <taxon>Echinozoa</taxon>
        <taxon>Holothuroidea</taxon>
        <taxon>Aspidochirotacea</taxon>
        <taxon>Aspidochirotida</taxon>
        <taxon>Stichopodidae</taxon>
        <taxon>Apostichopus</taxon>
    </lineage>
</organism>
<feature type="compositionally biased region" description="Basic and acidic residues" evidence="7">
    <location>
        <begin position="719"/>
        <end position="736"/>
    </location>
</feature>
<comment type="caution">
    <text evidence="11">The sequence shown here is derived from an EMBL/GenBank/DDBJ whole genome shotgun (WGS) entry which is preliminary data.</text>
</comment>
<evidence type="ECO:0000256" key="4">
    <source>
        <dbReference type="ARBA" id="ARBA00023161"/>
    </source>
</evidence>
<dbReference type="InterPro" id="IPR045153">
    <property type="entry name" value="Est1/Ebs1-like"/>
</dbReference>
<feature type="compositionally biased region" description="Acidic residues" evidence="7">
    <location>
        <begin position="169"/>
        <end position="181"/>
    </location>
</feature>
<comment type="subcellular location">
    <subcellularLocation>
        <location evidence="2">Cytoplasm</location>
    </subcellularLocation>
    <subcellularLocation>
        <location evidence="1">Nucleus</location>
    </subcellularLocation>
</comment>
<feature type="compositionally biased region" description="Polar residues" evidence="7">
    <location>
        <begin position="128"/>
        <end position="138"/>
    </location>
</feature>
<evidence type="ECO:0000259" key="10">
    <source>
        <dbReference type="Pfam" id="PF13638"/>
    </source>
</evidence>
<gene>
    <name evidence="11" type="ORF">BSL78_02497</name>
</gene>
<evidence type="ECO:0000256" key="2">
    <source>
        <dbReference type="ARBA" id="ARBA00004496"/>
    </source>
</evidence>
<name>A0A2G8LJY6_STIJA</name>
<dbReference type="Proteomes" id="UP000230750">
    <property type="component" value="Unassembled WGS sequence"/>
</dbReference>
<keyword evidence="4" id="KW-0866">Nonsense-mediated mRNA decay</keyword>
<feature type="coiled-coil region" evidence="6">
    <location>
        <begin position="1051"/>
        <end position="1081"/>
    </location>
</feature>
<dbReference type="Gene3D" id="3.40.50.1010">
    <property type="entry name" value="5'-nuclease"/>
    <property type="match status" value="1"/>
</dbReference>
<feature type="compositionally biased region" description="Polar residues" evidence="7">
    <location>
        <begin position="34"/>
        <end position="46"/>
    </location>
</feature>
<evidence type="ECO:0000259" key="8">
    <source>
        <dbReference type="Pfam" id="PF10373"/>
    </source>
</evidence>
<keyword evidence="6" id="KW-0175">Coiled coil</keyword>
<evidence type="ECO:0000313" key="12">
    <source>
        <dbReference type="Proteomes" id="UP000230750"/>
    </source>
</evidence>
<accession>A0A2G8LJY6</accession>
<feature type="compositionally biased region" description="Basic and acidic residues" evidence="7">
    <location>
        <begin position="182"/>
        <end position="232"/>
    </location>
</feature>
<evidence type="ECO:0000256" key="6">
    <source>
        <dbReference type="SAM" id="Coils"/>
    </source>
</evidence>
<feature type="compositionally biased region" description="Basic and acidic residues" evidence="7">
    <location>
        <begin position="326"/>
        <end position="338"/>
    </location>
</feature>
<reference evidence="11 12" key="1">
    <citation type="journal article" date="2017" name="PLoS Biol.">
        <title>The sea cucumber genome provides insights into morphological evolution and visceral regeneration.</title>
        <authorList>
            <person name="Zhang X."/>
            <person name="Sun L."/>
            <person name="Yuan J."/>
            <person name="Sun Y."/>
            <person name="Gao Y."/>
            <person name="Zhang L."/>
            <person name="Li S."/>
            <person name="Dai H."/>
            <person name="Hamel J.F."/>
            <person name="Liu C."/>
            <person name="Yu Y."/>
            <person name="Liu S."/>
            <person name="Lin W."/>
            <person name="Guo K."/>
            <person name="Jin S."/>
            <person name="Xu P."/>
            <person name="Storey K.B."/>
            <person name="Huan P."/>
            <person name="Zhang T."/>
            <person name="Zhou Y."/>
            <person name="Zhang J."/>
            <person name="Lin C."/>
            <person name="Li X."/>
            <person name="Xing L."/>
            <person name="Huo D."/>
            <person name="Sun M."/>
            <person name="Wang L."/>
            <person name="Mercier A."/>
            <person name="Li F."/>
            <person name="Yang H."/>
            <person name="Xiang J."/>
        </authorList>
    </citation>
    <scope>NUCLEOTIDE SEQUENCE [LARGE SCALE GENOMIC DNA]</scope>
    <source>
        <strain evidence="11">Shaxun</strain>
        <tissue evidence="11">Muscle</tissue>
    </source>
</reference>
<feature type="domain" description="PIN" evidence="10">
    <location>
        <begin position="1066"/>
        <end position="1180"/>
    </location>
</feature>
<evidence type="ECO:0000256" key="5">
    <source>
        <dbReference type="ARBA" id="ARBA00023242"/>
    </source>
</evidence>
<feature type="region of interest" description="Disordered" evidence="7">
    <location>
        <begin position="402"/>
        <end position="422"/>
    </location>
</feature>
<dbReference type="Gene3D" id="1.25.40.10">
    <property type="entry name" value="Tetratricopeptide repeat domain"/>
    <property type="match status" value="1"/>
</dbReference>
<sequence length="1190" mass="136319">MKPQEGGSVHNDTDELKDDVEDGETWKAHLGGNTKITCRFNTSSLPATEGLESEGPNVAHESNRPKGSQPGRGGDKSKGPRGKLHTLLKAREKYDSGSSTGNDKLENFGRFASESDNWDPEMERADYQLQTMVISSRTRSGKGRQEDGLEREEEQQLRRPRIPKFETPEVGEEEFYWDEDLIDPKKHNGDKEGRNARHGRVGERNAESKVRHERRPPSREDKMQGKEPEYRTKPVKGRGPVRSRLRQDSESSEEAWSTPLRKGDSRVARLRRESGNSRSSDDYDSDRHEERHTKGGGILHLGGVTERSLTRQNSPGRAQSPARSPKPKDKQKDSRLWDPSKPNQRPALEQKPPSTQLVFLDSDSETQNSPGDRGSYEYGTSYQGYDPSAYPPVQYQGYQQNSTQSWADQTESSYGYPPTAMQPPSQSVPYGYYNTPAQSMNFDPQQIALMHGKRAKEQAAMQVVLEAANKETDFSNAVVQGIHSKENLQIVLSIRKELEKLYEGIVLLDLQISTQYNIEQLLWKNAYYQLCELMKKEEYAQDTTYKDAMVELLQNGSTFYEELLEKLQSTYCFKLDTKTGLDPLHEEPRRTIKLAILSAQRCMIALGDIARYKEQAHGTSSYGRARSWYTKAQRLAPRNGKPYNQLAILALYTRRKLDAVYFYMRSLAASNPFITARESLMTLFEEVRKKIEHKEQEVLRLKKEKESRLNQPPQRRGQRGGDDGGNRKEIWIHYDGTRAGAKPHDMEEEEQLSDEESSERELKKMPPAELNKRFVLSFLNVHGKLFTKIGVSLPVLKKSPSRCLFSDERTASDDLRPYLQELSVQLGLDMFIILVQRCSEYLKKDLQKQTRPDQCLCEDLHEMLPAVKVFADWMMCHPGLWNPPPTVNEEHLVSKTDVWETVASFLNILKDYEEFGVDFMPECEDSEEILLPEDHMLSGFVPLLALPLKPLYVSKNVDKMLAMDSIRITSLKLFGEFIYGQETPLIAFDGARGCYVSVAPKMVAGSVQRLHRRLDQGAHLEGHGNDDDDDEMLESHMEDGATNGEFEDNHVSHLRERRNSLEKLLLEQKQKQAQRQEVIERQRTQRDLVIEINARYLIPDTNCFIDHLPAIEELVACQRYLGNNDDLILKCCLHYCNDKARDYMPANKDAPIMLYREITLLTNDRNLRVKAIQQNVPTSEVLAFLRWAKR</sequence>
<keyword evidence="5" id="KW-0539">Nucleus</keyword>
<dbReference type="InterPro" id="IPR018834">
    <property type="entry name" value="DNA/RNA-bd_Est1-type"/>
</dbReference>
<dbReference type="SUPFAM" id="SSF88723">
    <property type="entry name" value="PIN domain-like"/>
    <property type="match status" value="1"/>
</dbReference>
<feature type="compositionally biased region" description="Basic residues" evidence="7">
    <location>
        <begin position="233"/>
        <end position="244"/>
    </location>
</feature>
<dbReference type="EMBL" id="MRZV01000053">
    <property type="protein sequence ID" value="PIK60561.1"/>
    <property type="molecule type" value="Genomic_DNA"/>
</dbReference>